<dbReference type="EMBL" id="JBIAZU010000010">
    <property type="protein sequence ID" value="MFF5297052.1"/>
    <property type="molecule type" value="Genomic_DNA"/>
</dbReference>
<proteinExistence type="predicted"/>
<sequence>MKIVKLAAGFAVGYVLGSRAGRDAYEKIAANARQLREHPTVRQAQEKATVALSSGTDAVTAKLHQAAVDTTPGPSTSATGKARPAPKKTAVITPVESAGQPLI</sequence>
<comment type="caution">
    <text evidence="2">The sequence shown here is derived from an EMBL/GenBank/DDBJ whole genome shotgun (WGS) entry which is preliminary data.</text>
</comment>
<organism evidence="2 3">
    <name type="scientific">Paractinoplanes globisporus</name>
    <dbReference type="NCBI Taxonomy" id="113565"/>
    <lineage>
        <taxon>Bacteria</taxon>
        <taxon>Bacillati</taxon>
        <taxon>Actinomycetota</taxon>
        <taxon>Actinomycetes</taxon>
        <taxon>Micromonosporales</taxon>
        <taxon>Micromonosporaceae</taxon>
        <taxon>Paractinoplanes</taxon>
    </lineage>
</organism>
<name>A0ABW6WUW9_9ACTN</name>
<evidence type="ECO:0000256" key="1">
    <source>
        <dbReference type="SAM" id="MobiDB-lite"/>
    </source>
</evidence>
<dbReference type="RefSeq" id="WP_020514373.1">
    <property type="nucleotide sequence ID" value="NZ_JBIAZU010000010.1"/>
</dbReference>
<dbReference type="Proteomes" id="UP001602245">
    <property type="component" value="Unassembled WGS sequence"/>
</dbReference>
<evidence type="ECO:0000313" key="3">
    <source>
        <dbReference type="Proteomes" id="UP001602245"/>
    </source>
</evidence>
<keyword evidence="3" id="KW-1185">Reference proteome</keyword>
<evidence type="ECO:0008006" key="4">
    <source>
        <dbReference type="Google" id="ProtNLM"/>
    </source>
</evidence>
<evidence type="ECO:0000313" key="2">
    <source>
        <dbReference type="EMBL" id="MFF5297052.1"/>
    </source>
</evidence>
<protein>
    <recommendedName>
        <fullName evidence="4">Protoporphyrinogen oxidase</fullName>
    </recommendedName>
</protein>
<reference evidence="2 3" key="1">
    <citation type="submission" date="2024-10" db="EMBL/GenBank/DDBJ databases">
        <title>The Natural Products Discovery Center: Release of the First 8490 Sequenced Strains for Exploring Actinobacteria Biosynthetic Diversity.</title>
        <authorList>
            <person name="Kalkreuter E."/>
            <person name="Kautsar S.A."/>
            <person name="Yang D."/>
            <person name="Bader C.D."/>
            <person name="Teijaro C.N."/>
            <person name="Fluegel L."/>
            <person name="Davis C.M."/>
            <person name="Simpson J.R."/>
            <person name="Lauterbach L."/>
            <person name="Steele A.D."/>
            <person name="Gui C."/>
            <person name="Meng S."/>
            <person name="Li G."/>
            <person name="Viehrig K."/>
            <person name="Ye F."/>
            <person name="Su P."/>
            <person name="Kiefer A.F."/>
            <person name="Nichols A."/>
            <person name="Cepeda A.J."/>
            <person name="Yan W."/>
            <person name="Fan B."/>
            <person name="Jiang Y."/>
            <person name="Adhikari A."/>
            <person name="Zheng C.-J."/>
            <person name="Schuster L."/>
            <person name="Cowan T.M."/>
            <person name="Smanski M.J."/>
            <person name="Chevrette M.G."/>
            <person name="De Carvalho L.P.S."/>
            <person name="Shen B."/>
        </authorList>
    </citation>
    <scope>NUCLEOTIDE SEQUENCE [LARGE SCALE GENOMIC DNA]</scope>
    <source>
        <strain evidence="2 3">NPDC000087</strain>
    </source>
</reference>
<gene>
    <name evidence="2" type="ORF">ACFY35_47115</name>
</gene>
<accession>A0ABW6WUW9</accession>
<feature type="region of interest" description="Disordered" evidence="1">
    <location>
        <begin position="67"/>
        <end position="103"/>
    </location>
</feature>